<dbReference type="PROSITE" id="PS00108">
    <property type="entry name" value="PROTEIN_KINASE_ST"/>
    <property type="match status" value="1"/>
</dbReference>
<dbReference type="InterPro" id="IPR050108">
    <property type="entry name" value="CDK"/>
</dbReference>
<reference evidence="11" key="1">
    <citation type="submission" date="2007-12" db="EMBL/GenBank/DDBJ databases">
        <title>Annotation of Entamoeba dispar SAW760.</title>
        <authorList>
            <person name="Lorenzi H."/>
            <person name="Inman J."/>
            <person name="Schobel S."/>
            <person name="Amedeo P."/>
            <person name="Caler E."/>
        </authorList>
    </citation>
    <scope>NUCLEOTIDE SEQUENCE [LARGE SCALE GENOMIC DNA]</scope>
    <source>
        <strain evidence="11">ATCC PRA-260 / SAW760</strain>
    </source>
</reference>
<feature type="binding site" evidence="7">
    <location>
        <position position="47"/>
    </location>
    <ligand>
        <name>ATP</name>
        <dbReference type="ChEBI" id="CHEBI:30616"/>
    </ligand>
</feature>
<evidence type="ECO:0000256" key="4">
    <source>
        <dbReference type="ARBA" id="ARBA00022741"/>
    </source>
</evidence>
<dbReference type="GeneID" id="5885924"/>
<dbReference type="PROSITE" id="PS50011">
    <property type="entry name" value="PROTEIN_KINASE_DOM"/>
    <property type="match status" value="1"/>
</dbReference>
<keyword evidence="5 10" id="KW-0418">Kinase</keyword>
<dbReference type="Proteomes" id="UP000008076">
    <property type="component" value="Unassembled WGS sequence"/>
</dbReference>
<dbReference type="eggNOG" id="KOG0594">
    <property type="taxonomic scope" value="Eukaryota"/>
</dbReference>
<dbReference type="GO" id="GO:0005737">
    <property type="term" value="C:cytoplasm"/>
    <property type="evidence" value="ECO:0007669"/>
    <property type="project" value="TreeGrafter"/>
</dbReference>
<dbReference type="GO" id="GO:0005634">
    <property type="term" value="C:nucleus"/>
    <property type="evidence" value="ECO:0007669"/>
    <property type="project" value="TreeGrafter"/>
</dbReference>
<dbReference type="GO" id="GO:0004693">
    <property type="term" value="F:cyclin-dependent protein serine/threonine kinase activity"/>
    <property type="evidence" value="ECO:0007669"/>
    <property type="project" value="TreeGrafter"/>
</dbReference>
<dbReference type="FunFam" id="1.10.510.10:FF:001324">
    <property type="entry name" value="Protein kinase domain containing protein"/>
    <property type="match status" value="1"/>
</dbReference>
<dbReference type="EC" id="2.7.11.23" evidence="10"/>
<dbReference type="SUPFAM" id="SSF56112">
    <property type="entry name" value="Protein kinase-like (PK-like)"/>
    <property type="match status" value="1"/>
</dbReference>
<keyword evidence="10" id="KW-0132">Cell division</keyword>
<protein>
    <submittedName>
        <fullName evidence="10">Cell division protein kinase, putative</fullName>
        <ecNumber evidence="10">2.7.11.23</ecNumber>
    </submittedName>
</protein>
<dbReference type="KEGG" id="edi:EDI_082650"/>
<dbReference type="AlphaFoldDB" id="B0ERM8"/>
<dbReference type="Gene3D" id="3.30.200.20">
    <property type="entry name" value="Phosphorylase Kinase, domain 1"/>
    <property type="match status" value="1"/>
</dbReference>
<comment type="similarity">
    <text evidence="1">Belongs to the protein kinase superfamily. CMGC Ser/Thr protein kinase family. CDC2/CDKX subfamily.</text>
</comment>
<dbReference type="PANTHER" id="PTHR24056:SF46">
    <property type="entry name" value="CYCLIN-DEPENDENT KINASE 5"/>
    <property type="match status" value="1"/>
</dbReference>
<dbReference type="OMA" id="IMDYCTS"/>
<dbReference type="InterPro" id="IPR000719">
    <property type="entry name" value="Prot_kinase_dom"/>
</dbReference>
<evidence type="ECO:0000256" key="3">
    <source>
        <dbReference type="ARBA" id="ARBA00022679"/>
    </source>
</evidence>
<keyword evidence="3 10" id="KW-0808">Transferase</keyword>
<name>B0ERM8_ENTDS</name>
<evidence type="ECO:0000256" key="5">
    <source>
        <dbReference type="ARBA" id="ARBA00022777"/>
    </source>
</evidence>
<organism evidence="11">
    <name type="scientific">Entamoeba dispar (strain ATCC PRA-260 / SAW760)</name>
    <dbReference type="NCBI Taxonomy" id="370354"/>
    <lineage>
        <taxon>Eukaryota</taxon>
        <taxon>Amoebozoa</taxon>
        <taxon>Evosea</taxon>
        <taxon>Archamoebae</taxon>
        <taxon>Mastigamoebida</taxon>
        <taxon>Entamoebidae</taxon>
        <taxon>Entamoeba</taxon>
    </lineage>
</organism>
<dbReference type="Pfam" id="PF00069">
    <property type="entry name" value="Pkinase"/>
    <property type="match status" value="1"/>
</dbReference>
<feature type="domain" description="Protein kinase" evidence="9">
    <location>
        <begin position="10"/>
        <end position="288"/>
    </location>
</feature>
<keyword evidence="10" id="KW-0131">Cell cycle</keyword>
<keyword evidence="6 7" id="KW-0067">ATP-binding</keyword>
<dbReference type="PROSITE" id="PS00107">
    <property type="entry name" value="PROTEIN_KINASE_ATP"/>
    <property type="match status" value="1"/>
</dbReference>
<proteinExistence type="inferred from homology"/>
<dbReference type="RefSeq" id="XP_001740753.1">
    <property type="nucleotide sequence ID" value="XM_001740701.1"/>
</dbReference>
<dbReference type="EMBL" id="DS550524">
    <property type="protein sequence ID" value="EDR22832.1"/>
    <property type="molecule type" value="Genomic_DNA"/>
</dbReference>
<sequence>MKGNIVDNKYKLIDKVGEGTYGLVYKATIYNPKNNKPKEENNFVAVKEMKLGECGMCSATIREITLLKMINHPNIIGILDVVITNKVYIIMDYCTSDLRKELQAHPFTRQQATDIAFQVLQAVKFLHFNHIIHRDIKPHNILINKNGLIKLCDFGLAKWDSIPNRSQCNEVITLWYRPPELLYGAVEYSEEIDLWSLGCVFVELFSHTVLFHGNDSTEILQQINSVFPNQLQQFNHLPFYSMISPLKLMKCSFPNLPADEEDLCLKLLKINPLERITCEDALKLDLFVSYLTE</sequence>
<evidence type="ECO:0000256" key="8">
    <source>
        <dbReference type="RuleBase" id="RU000304"/>
    </source>
</evidence>
<gene>
    <name evidence="10" type="ORF">EDI_082650</name>
</gene>
<evidence type="ECO:0000256" key="1">
    <source>
        <dbReference type="ARBA" id="ARBA00006485"/>
    </source>
</evidence>
<keyword evidence="2 8" id="KW-0723">Serine/threonine-protein kinase</keyword>
<dbReference type="GO" id="GO:0008353">
    <property type="term" value="F:RNA polymerase II CTD heptapeptide repeat kinase activity"/>
    <property type="evidence" value="ECO:0007669"/>
    <property type="project" value="UniProtKB-EC"/>
</dbReference>
<accession>B0ERM8</accession>
<dbReference type="PANTHER" id="PTHR24056">
    <property type="entry name" value="CELL DIVISION PROTEIN KINASE"/>
    <property type="match status" value="1"/>
</dbReference>
<dbReference type="OrthoDB" id="1732493at2759"/>
<evidence type="ECO:0000313" key="10">
    <source>
        <dbReference type="EMBL" id="EDR22832.1"/>
    </source>
</evidence>
<dbReference type="InterPro" id="IPR008271">
    <property type="entry name" value="Ser/Thr_kinase_AS"/>
</dbReference>
<keyword evidence="4 7" id="KW-0547">Nucleotide-binding</keyword>
<dbReference type="InterPro" id="IPR017441">
    <property type="entry name" value="Protein_kinase_ATP_BS"/>
</dbReference>
<dbReference type="Gene3D" id="1.10.510.10">
    <property type="entry name" value="Transferase(Phosphotransferase) domain 1"/>
    <property type="match status" value="1"/>
</dbReference>
<evidence type="ECO:0000256" key="6">
    <source>
        <dbReference type="ARBA" id="ARBA00022840"/>
    </source>
</evidence>
<dbReference type="GO" id="GO:0005524">
    <property type="term" value="F:ATP binding"/>
    <property type="evidence" value="ECO:0007669"/>
    <property type="project" value="UniProtKB-UniRule"/>
</dbReference>
<evidence type="ECO:0000256" key="7">
    <source>
        <dbReference type="PROSITE-ProRule" id="PRU10141"/>
    </source>
</evidence>
<dbReference type="InterPro" id="IPR011009">
    <property type="entry name" value="Kinase-like_dom_sf"/>
</dbReference>
<dbReference type="VEuPathDB" id="AmoebaDB:EDI_082650"/>
<dbReference type="GO" id="GO:0051301">
    <property type="term" value="P:cell division"/>
    <property type="evidence" value="ECO:0007669"/>
    <property type="project" value="UniProtKB-KW"/>
</dbReference>
<evidence type="ECO:0000259" key="9">
    <source>
        <dbReference type="PROSITE" id="PS50011"/>
    </source>
</evidence>
<dbReference type="SMART" id="SM00220">
    <property type="entry name" value="S_TKc"/>
    <property type="match status" value="1"/>
</dbReference>
<evidence type="ECO:0000256" key="2">
    <source>
        <dbReference type="ARBA" id="ARBA00022527"/>
    </source>
</evidence>
<keyword evidence="11" id="KW-1185">Reference proteome</keyword>
<evidence type="ECO:0000313" key="11">
    <source>
        <dbReference type="Proteomes" id="UP000008076"/>
    </source>
</evidence>